<gene>
    <name evidence="3" type="ORF">J9309_02530</name>
</gene>
<dbReference type="InterPro" id="IPR016186">
    <property type="entry name" value="C-type_lectin-like/link_sf"/>
</dbReference>
<name>A0ABX7XEL4_9FLAO</name>
<evidence type="ECO:0000313" key="4">
    <source>
        <dbReference type="Proteomes" id="UP000672011"/>
    </source>
</evidence>
<evidence type="ECO:0000256" key="1">
    <source>
        <dbReference type="SAM" id="SignalP"/>
    </source>
</evidence>
<dbReference type="RefSeq" id="WP_230476869.1">
    <property type="nucleotide sequence ID" value="NZ_CP072842.1"/>
</dbReference>
<dbReference type="PROSITE" id="PS50041">
    <property type="entry name" value="C_TYPE_LECTIN_2"/>
    <property type="match status" value="1"/>
</dbReference>
<protein>
    <recommendedName>
        <fullName evidence="2">C-type lectin domain-containing protein</fullName>
    </recommendedName>
</protein>
<dbReference type="SUPFAM" id="SSF56436">
    <property type="entry name" value="C-type lectin-like"/>
    <property type="match status" value="1"/>
</dbReference>
<organism evidence="3 4">
    <name type="scientific">Faecalibacter bovis</name>
    <dbReference type="NCBI Taxonomy" id="2898187"/>
    <lineage>
        <taxon>Bacteria</taxon>
        <taxon>Pseudomonadati</taxon>
        <taxon>Bacteroidota</taxon>
        <taxon>Flavobacteriia</taxon>
        <taxon>Flavobacteriales</taxon>
        <taxon>Weeksellaceae</taxon>
        <taxon>Faecalibacter</taxon>
    </lineage>
</organism>
<reference evidence="4" key="2">
    <citation type="submission" date="2021-04" db="EMBL/GenBank/DDBJ databases">
        <title>Taxonomy of Flavobacteriaceae bacterium ZY171143.</title>
        <authorList>
            <person name="Li F."/>
        </authorList>
    </citation>
    <scope>NUCLEOTIDE SEQUENCE [LARGE SCALE GENOMIC DNA]</scope>
    <source>
        <strain evidence="4">ZY171143</strain>
    </source>
</reference>
<proteinExistence type="predicted"/>
<evidence type="ECO:0000313" key="3">
    <source>
        <dbReference type="EMBL" id="QTV06227.1"/>
    </source>
</evidence>
<keyword evidence="1" id="KW-0732">Signal</keyword>
<feature type="chain" id="PRO_5046012774" description="C-type lectin domain-containing protein" evidence="1">
    <location>
        <begin position="19"/>
        <end position="326"/>
    </location>
</feature>
<dbReference type="InterPro" id="IPR001304">
    <property type="entry name" value="C-type_lectin-like"/>
</dbReference>
<sequence>MKHNLLLGLLLLNINSLAQVSISYDPLYEGDKQSVLDLSDVKNKGFLGPKVALNGIYDNLTIIRPSRGLVVYNTNTVEVFDPNTSNMVKSIVPGYYSWDGSKWLSFESKETTNIVDKRDFSITSLGYLPSGAFRNAPLRFEKDDIIAIQTKCVTNTNQTGQYCSFDLQDAAGNIKGVDWNSAYQLAKEIGGHLPVITTNSEIEFLYKNYFHKDIQSNSRYFNSWIGLKSVALPGEKEQFKWITGEYSDVNWLNGKLEYEFENGSPSQLGCVHYSEDLYNINLEPNSTGQDIQRKWEVSPCDVKERYNNQVNQNFPMSYLIVEFLFY</sequence>
<dbReference type="Gene3D" id="3.10.100.10">
    <property type="entry name" value="Mannose-Binding Protein A, subunit A"/>
    <property type="match status" value="1"/>
</dbReference>
<reference evidence="3 4" key="1">
    <citation type="journal article" date="2021" name="Int. J. Syst. Evol. Microbiol.">
        <title>Faecalibacter bovis sp. nov., isolated from cow faeces.</title>
        <authorList>
            <person name="Li F."/>
            <person name="Zhao W."/>
            <person name="Hong Q."/>
            <person name="Shao Q."/>
            <person name="Song J."/>
            <person name="Yang S."/>
        </authorList>
    </citation>
    <scope>NUCLEOTIDE SEQUENCE [LARGE SCALE GENOMIC DNA]</scope>
    <source>
        <strain evidence="3 4">ZY171143</strain>
    </source>
</reference>
<dbReference type="Proteomes" id="UP000672011">
    <property type="component" value="Chromosome"/>
</dbReference>
<dbReference type="InterPro" id="IPR016187">
    <property type="entry name" value="CTDL_fold"/>
</dbReference>
<dbReference type="EMBL" id="CP072842">
    <property type="protein sequence ID" value="QTV06227.1"/>
    <property type="molecule type" value="Genomic_DNA"/>
</dbReference>
<keyword evidence="4" id="KW-1185">Reference proteome</keyword>
<feature type="domain" description="C-type lectin" evidence="2">
    <location>
        <begin position="179"/>
        <end position="309"/>
    </location>
</feature>
<feature type="signal peptide" evidence="1">
    <location>
        <begin position="1"/>
        <end position="18"/>
    </location>
</feature>
<accession>A0ABX7XEL4</accession>
<evidence type="ECO:0000259" key="2">
    <source>
        <dbReference type="PROSITE" id="PS50041"/>
    </source>
</evidence>